<dbReference type="OrthoDB" id="9778733at2"/>
<accession>A0A178MQP6</accession>
<dbReference type="InterPro" id="IPR052943">
    <property type="entry name" value="TMTC_O-mannosyl-trnsfr"/>
</dbReference>
<dbReference type="Gene3D" id="1.25.40.10">
    <property type="entry name" value="Tetratricopeptide repeat domain"/>
    <property type="match status" value="2"/>
</dbReference>
<feature type="repeat" description="TPR" evidence="1">
    <location>
        <begin position="107"/>
        <end position="140"/>
    </location>
</feature>
<dbReference type="Gene3D" id="3.40.50.2000">
    <property type="entry name" value="Glycogen Phosphorylase B"/>
    <property type="match status" value="1"/>
</dbReference>
<feature type="repeat" description="TPR" evidence="1">
    <location>
        <begin position="175"/>
        <end position="208"/>
    </location>
</feature>
<protein>
    <recommendedName>
        <fullName evidence="4">Glycosyltransferase</fullName>
    </recommendedName>
</protein>
<evidence type="ECO:0000256" key="1">
    <source>
        <dbReference type="PROSITE-ProRule" id="PRU00339"/>
    </source>
</evidence>
<proteinExistence type="predicted"/>
<gene>
    <name evidence="2" type="ORF">A6A05_12595</name>
</gene>
<sequence>MGKAADRSGLLAAGIAKAKAGRHSEALKILERALKLGADAALLNAIAITKKALGDIKGARAAYDRALVLEPANPDLLFNLAKLDMDGRRPAAAALLLERALGLRESAAAWKNLGVCRLDLGDGKGAVAAFTRLGELVPNDPLAWSYLGVAWQQLGDLIRAEQAHARAVQLAPGSPDVLNNLGSTLVLQRRWAEAEALFRQALARQPDYADAHYGLAQLLLGAKRFAEGWPEWEWRTRRARFAEPKPTAPYWDGTPFKGTLVVHAEIGLGDSLLFARFLPQARARCDRVVFVCQAPLVRLLDSSFSGIEFVATDDRRRPKGDRFCYVMSLPGFFVADTADIKGAPYLSVPAGAGFDLGPAEGKKRIGLSWSSTRKDVDPHRFVPGAELADIVLKDHPGASFFMLQKGLAAEEKAALAPFAIDLEERLGDFADTAAIVAQLDLVISVDTVTVHVAGGLGVPCLVLLNHGADWRWFEAEDTTPWYDSARLIRQPDGCGWTKGLQAVRAELDRFLS</sequence>
<keyword evidence="3" id="KW-1185">Reference proteome</keyword>
<organism evidence="2 3">
    <name type="scientific">Magnetospirillum moscoviense</name>
    <dbReference type="NCBI Taxonomy" id="1437059"/>
    <lineage>
        <taxon>Bacteria</taxon>
        <taxon>Pseudomonadati</taxon>
        <taxon>Pseudomonadota</taxon>
        <taxon>Alphaproteobacteria</taxon>
        <taxon>Rhodospirillales</taxon>
        <taxon>Rhodospirillaceae</taxon>
        <taxon>Magnetospirillum</taxon>
    </lineage>
</organism>
<dbReference type="SUPFAM" id="SSF53756">
    <property type="entry name" value="UDP-Glycosyltransferase/glycogen phosphorylase"/>
    <property type="match status" value="1"/>
</dbReference>
<comment type="caution">
    <text evidence="2">The sequence shown here is derived from an EMBL/GenBank/DDBJ whole genome shotgun (WGS) entry which is preliminary data.</text>
</comment>
<dbReference type="PROSITE" id="PS50005">
    <property type="entry name" value="TPR"/>
    <property type="match status" value="3"/>
</dbReference>
<dbReference type="Pfam" id="PF13432">
    <property type="entry name" value="TPR_16"/>
    <property type="match status" value="3"/>
</dbReference>
<dbReference type="Proteomes" id="UP000078543">
    <property type="component" value="Unassembled WGS sequence"/>
</dbReference>
<keyword evidence="1" id="KW-0802">TPR repeat</keyword>
<dbReference type="SMART" id="SM00028">
    <property type="entry name" value="TPR"/>
    <property type="match status" value="4"/>
</dbReference>
<evidence type="ECO:0000313" key="2">
    <source>
        <dbReference type="EMBL" id="OAN50395.1"/>
    </source>
</evidence>
<evidence type="ECO:0000313" key="3">
    <source>
        <dbReference type="Proteomes" id="UP000078543"/>
    </source>
</evidence>
<dbReference type="STRING" id="1437059.A6A05_12595"/>
<dbReference type="SUPFAM" id="SSF48452">
    <property type="entry name" value="TPR-like"/>
    <property type="match status" value="1"/>
</dbReference>
<dbReference type="RefSeq" id="WP_068500455.1">
    <property type="nucleotide sequence ID" value="NZ_LWQU01000140.1"/>
</dbReference>
<evidence type="ECO:0008006" key="4">
    <source>
        <dbReference type="Google" id="ProtNLM"/>
    </source>
</evidence>
<dbReference type="EMBL" id="LWQU01000140">
    <property type="protein sequence ID" value="OAN50395.1"/>
    <property type="molecule type" value="Genomic_DNA"/>
</dbReference>
<dbReference type="AlphaFoldDB" id="A0A178MQP6"/>
<feature type="repeat" description="TPR" evidence="1">
    <location>
        <begin position="141"/>
        <end position="174"/>
    </location>
</feature>
<name>A0A178MQP6_9PROT</name>
<dbReference type="InterPro" id="IPR019734">
    <property type="entry name" value="TPR_rpt"/>
</dbReference>
<dbReference type="InterPro" id="IPR011990">
    <property type="entry name" value="TPR-like_helical_dom_sf"/>
</dbReference>
<reference evidence="2 3" key="1">
    <citation type="submission" date="2016-04" db="EMBL/GenBank/DDBJ databases">
        <title>Draft genome sequence of freshwater magnetotactic bacteria Magnetospirillum marisnigri SP-1 and Magnetospirillum moscoviense BB-1.</title>
        <authorList>
            <person name="Koziaeva V."/>
            <person name="Dziuba M.V."/>
            <person name="Ivanov T.M."/>
            <person name="Kuznetsov B."/>
            <person name="Grouzdev D.S."/>
        </authorList>
    </citation>
    <scope>NUCLEOTIDE SEQUENCE [LARGE SCALE GENOMIC DNA]</scope>
    <source>
        <strain evidence="2 3">BB-1</strain>
    </source>
</reference>
<dbReference type="PANTHER" id="PTHR44809:SF1">
    <property type="entry name" value="PROTEIN O-MANNOSYL-TRANSFERASE TMTC1"/>
    <property type="match status" value="1"/>
</dbReference>
<dbReference type="PANTHER" id="PTHR44809">
    <property type="match status" value="1"/>
</dbReference>